<dbReference type="EMBL" id="KT972584">
    <property type="protein sequence ID" value="APA20319.1"/>
    <property type="molecule type" value="Genomic_DNA"/>
</dbReference>
<dbReference type="AlphaFoldDB" id="A0A1I9W0I5"/>
<organism evidence="1">
    <name type="scientific">Populus tomentosa</name>
    <name type="common">Chinese white poplar</name>
    <dbReference type="NCBI Taxonomy" id="118781"/>
    <lineage>
        <taxon>Eukaryota</taxon>
        <taxon>Viridiplantae</taxon>
        <taxon>Streptophyta</taxon>
        <taxon>Embryophyta</taxon>
        <taxon>Tracheophyta</taxon>
        <taxon>Spermatophyta</taxon>
        <taxon>Magnoliopsida</taxon>
        <taxon>eudicotyledons</taxon>
        <taxon>Gunneridae</taxon>
        <taxon>Pentapetalae</taxon>
        <taxon>rosids</taxon>
        <taxon>fabids</taxon>
        <taxon>Malpighiales</taxon>
        <taxon>Salicaceae</taxon>
        <taxon>Saliceae</taxon>
        <taxon>Populus</taxon>
    </lineage>
</organism>
<name>A0A1I9W0I5_POPTO</name>
<sequence length="79" mass="9287">MVCLELPKHIPERKMIQRPLAPTSVRELGSDTANILGQKQELLILQEFCRQVGKYQYQPECWSLLEEVIFYRPLPCRTL</sequence>
<accession>A0A1I9W0I5</accession>
<protein>
    <submittedName>
        <fullName evidence="1">Uncharacterized protein</fullName>
    </submittedName>
</protein>
<evidence type="ECO:0000313" key="1">
    <source>
        <dbReference type="EMBL" id="APA20319.1"/>
    </source>
</evidence>
<reference evidence="1" key="1">
    <citation type="submission" date="2015-10" db="EMBL/GenBank/DDBJ databases">
        <title>The patterns of DNA cytosine methylation of different tissues and organs in poplar.</title>
        <authorList>
            <person name="Zhang D."/>
            <person name="Wang Q."/>
        </authorList>
    </citation>
    <scope>NUCLEOTIDE SEQUENCE</scope>
</reference>
<proteinExistence type="predicted"/>